<reference evidence="2 3" key="1">
    <citation type="submission" date="2020-03" db="EMBL/GenBank/DDBJ databases">
        <authorList>
            <person name="Wang L."/>
            <person name="He N."/>
            <person name="Li Y."/>
            <person name="Fang Y."/>
            <person name="Zhang F."/>
        </authorList>
    </citation>
    <scope>NUCLEOTIDE SEQUENCE [LARGE SCALE GENOMIC DNA]</scope>
    <source>
        <strain evidence="2 3">36D10-4-7</strain>
    </source>
</reference>
<name>A0ABX1CQZ5_9SPHN</name>
<protein>
    <submittedName>
        <fullName evidence="2">Uncharacterized protein</fullName>
    </submittedName>
</protein>
<dbReference type="Proteomes" id="UP000732399">
    <property type="component" value="Unassembled WGS sequence"/>
</dbReference>
<feature type="compositionally biased region" description="Low complexity" evidence="1">
    <location>
        <begin position="45"/>
        <end position="62"/>
    </location>
</feature>
<accession>A0ABX1CQZ5</accession>
<gene>
    <name evidence="2" type="ORF">HBH26_07575</name>
</gene>
<proteinExistence type="predicted"/>
<dbReference type="RefSeq" id="WP_168133992.1">
    <property type="nucleotide sequence ID" value="NZ_JAAVJH010000004.1"/>
</dbReference>
<sequence length="62" mass="6434">MRNDRSRGAPLAWGLAAAAAAATIAWFASRGRQEGVDARTRDRLAPPAAAPRVPSAADIHVA</sequence>
<organism evidence="2 3">
    <name type="scientific">Sphingomonas corticis</name>
    <dbReference type="NCBI Taxonomy" id="2722791"/>
    <lineage>
        <taxon>Bacteria</taxon>
        <taxon>Pseudomonadati</taxon>
        <taxon>Pseudomonadota</taxon>
        <taxon>Alphaproteobacteria</taxon>
        <taxon>Sphingomonadales</taxon>
        <taxon>Sphingomonadaceae</taxon>
        <taxon>Sphingomonas</taxon>
    </lineage>
</organism>
<feature type="compositionally biased region" description="Basic and acidic residues" evidence="1">
    <location>
        <begin position="32"/>
        <end position="44"/>
    </location>
</feature>
<feature type="region of interest" description="Disordered" evidence="1">
    <location>
        <begin position="32"/>
        <end position="62"/>
    </location>
</feature>
<evidence type="ECO:0000313" key="2">
    <source>
        <dbReference type="EMBL" id="NJR78440.1"/>
    </source>
</evidence>
<comment type="caution">
    <text evidence="2">The sequence shown here is derived from an EMBL/GenBank/DDBJ whole genome shotgun (WGS) entry which is preliminary data.</text>
</comment>
<dbReference type="EMBL" id="JAAVJH010000004">
    <property type="protein sequence ID" value="NJR78440.1"/>
    <property type="molecule type" value="Genomic_DNA"/>
</dbReference>
<evidence type="ECO:0000313" key="3">
    <source>
        <dbReference type="Proteomes" id="UP000732399"/>
    </source>
</evidence>
<evidence type="ECO:0000256" key="1">
    <source>
        <dbReference type="SAM" id="MobiDB-lite"/>
    </source>
</evidence>
<keyword evidence="3" id="KW-1185">Reference proteome</keyword>